<sequence>MEITASDHLKRNEVKAGIIEFIIGQNDTVPEPYIRKHLEKKYGITDIRNMKRHLKDLQHEPYLCIEKVPPKKSGLPNNWDIGKIEHVKNIRLHFPEIQLKKYEKTLKIVLKRFFLLHPDSPMANKFRIQLFLSSSFFDTCIKYYPETVDTIAYELYKHDFDKWGKDYPEWEQRILEDMFLGGAVGLFTEMMKRIMTKLNIPNQAEILTTVLETEAKKIKDKESKTLITQLNISKRVEISITEIIKTEFAAGLKKIKDENSELMSYYYQLDKSGELFEMKLPLYIGPVLIERMFDFCVEKDIYEGTISPEEIEFVNKTKEMHAYYKANPEIDLFSKLKAYDDFYIQYFEKLREKTETH</sequence>
<dbReference type="GeneID" id="24811260"/>
<name>A0A0E3Q646_9EURY</name>
<organism evidence="1 2">
    <name type="scientific">Methanosarcina vacuolata Z-761</name>
    <dbReference type="NCBI Taxonomy" id="1434123"/>
    <lineage>
        <taxon>Archaea</taxon>
        <taxon>Methanobacteriati</taxon>
        <taxon>Methanobacteriota</taxon>
        <taxon>Stenosarchaea group</taxon>
        <taxon>Methanomicrobia</taxon>
        <taxon>Methanosarcinales</taxon>
        <taxon>Methanosarcinaceae</taxon>
        <taxon>Methanosarcina</taxon>
    </lineage>
</organism>
<dbReference type="AlphaFoldDB" id="A0A0E3Q646"/>
<dbReference type="PATRIC" id="fig|1434123.4.peg.3376"/>
<evidence type="ECO:0000313" key="2">
    <source>
        <dbReference type="Proteomes" id="UP000033096"/>
    </source>
</evidence>
<dbReference type="HOGENOM" id="CLU_707150_0_0_2"/>
<keyword evidence="2" id="KW-1185">Reference proteome</keyword>
<protein>
    <submittedName>
        <fullName evidence="1">Uncharacterized protein</fullName>
    </submittedName>
</protein>
<dbReference type="EMBL" id="CP009520">
    <property type="protein sequence ID" value="AKB45020.1"/>
    <property type="molecule type" value="Genomic_DNA"/>
</dbReference>
<gene>
    <name evidence="1" type="ORF">MSVAZ_2751</name>
</gene>
<accession>A0A0E3Q646</accession>
<proteinExistence type="predicted"/>
<reference evidence="1 2" key="1">
    <citation type="submission" date="2014-07" db="EMBL/GenBank/DDBJ databases">
        <title>Methanogenic archaea and the global carbon cycle.</title>
        <authorList>
            <person name="Henriksen J.R."/>
            <person name="Luke J."/>
            <person name="Reinhart S."/>
            <person name="Benedict M.N."/>
            <person name="Youngblut N.D."/>
            <person name="Metcalf M.E."/>
            <person name="Whitaker R.J."/>
            <person name="Metcalf W.W."/>
        </authorList>
    </citation>
    <scope>NUCLEOTIDE SEQUENCE [LARGE SCALE GENOMIC DNA]</scope>
    <source>
        <strain evidence="1 2">Z-761</strain>
    </source>
</reference>
<evidence type="ECO:0000313" key="1">
    <source>
        <dbReference type="EMBL" id="AKB45020.1"/>
    </source>
</evidence>
<dbReference type="RefSeq" id="WP_048122122.1">
    <property type="nucleotide sequence ID" value="NZ_CP009520.1"/>
</dbReference>
<dbReference type="Proteomes" id="UP000033096">
    <property type="component" value="Chromosome"/>
</dbReference>
<dbReference type="KEGG" id="mvc:MSVAZ_2751"/>